<gene>
    <name evidence="5" type="ORF">GCM10010170_051470</name>
</gene>
<reference evidence="5 6" key="1">
    <citation type="journal article" date="2019" name="Int. J. Syst. Evol. Microbiol.">
        <title>The Global Catalogue of Microorganisms (GCM) 10K type strain sequencing project: providing services to taxonomists for standard genome sequencing and annotation.</title>
        <authorList>
            <consortium name="The Broad Institute Genomics Platform"/>
            <consortium name="The Broad Institute Genome Sequencing Center for Infectious Disease"/>
            <person name="Wu L."/>
            <person name="Ma J."/>
        </authorList>
    </citation>
    <scope>NUCLEOTIDE SEQUENCE [LARGE SCALE GENOMIC DNA]</scope>
    <source>
        <strain evidence="5 6">JCM 3272</strain>
    </source>
</reference>
<evidence type="ECO:0000256" key="1">
    <source>
        <dbReference type="ARBA" id="ARBA00023015"/>
    </source>
</evidence>
<dbReference type="InterPro" id="IPR009057">
    <property type="entry name" value="Homeodomain-like_sf"/>
</dbReference>
<sequence length="157" mass="16983">MAAAGRLFARHGYAATTVAAIAEDAGVTPRSVYAVADKPGLLLAALDHADAGGDVVESLLRGYPLLRAFEEASAAEPAVREAWRRHERGRRAALKRLVRAAADDGRLRPGLTVGRATDTLWAIVTWHTVALLIEQRGWSRAKLAQWLDQMIETALHG</sequence>
<evidence type="ECO:0000259" key="4">
    <source>
        <dbReference type="Pfam" id="PF00440"/>
    </source>
</evidence>
<evidence type="ECO:0000313" key="5">
    <source>
        <dbReference type="EMBL" id="GAA2357962.1"/>
    </source>
</evidence>
<dbReference type="RefSeq" id="WP_344615060.1">
    <property type="nucleotide sequence ID" value="NZ_BAAARV010000041.1"/>
</dbReference>
<keyword evidence="6" id="KW-1185">Reference proteome</keyword>
<dbReference type="Proteomes" id="UP001501444">
    <property type="component" value="Unassembled WGS sequence"/>
</dbReference>
<name>A0ABN3GQ22_9ACTN</name>
<comment type="caution">
    <text evidence="5">The sequence shown here is derived from an EMBL/GenBank/DDBJ whole genome shotgun (WGS) entry which is preliminary data.</text>
</comment>
<dbReference type="EMBL" id="BAAARV010000041">
    <property type="protein sequence ID" value="GAA2357962.1"/>
    <property type="molecule type" value="Genomic_DNA"/>
</dbReference>
<keyword evidence="1" id="KW-0805">Transcription regulation</keyword>
<keyword evidence="2" id="KW-0238">DNA-binding</keyword>
<dbReference type="SUPFAM" id="SSF46689">
    <property type="entry name" value="Homeodomain-like"/>
    <property type="match status" value="1"/>
</dbReference>
<keyword evidence="3" id="KW-0804">Transcription</keyword>
<dbReference type="InterPro" id="IPR036271">
    <property type="entry name" value="Tet_transcr_reg_TetR-rel_C_sf"/>
</dbReference>
<proteinExistence type="predicted"/>
<organism evidence="5 6">
    <name type="scientific">Dactylosporangium salmoneum</name>
    <dbReference type="NCBI Taxonomy" id="53361"/>
    <lineage>
        <taxon>Bacteria</taxon>
        <taxon>Bacillati</taxon>
        <taxon>Actinomycetota</taxon>
        <taxon>Actinomycetes</taxon>
        <taxon>Micromonosporales</taxon>
        <taxon>Micromonosporaceae</taxon>
        <taxon>Dactylosporangium</taxon>
    </lineage>
</organism>
<dbReference type="Pfam" id="PF00440">
    <property type="entry name" value="TetR_N"/>
    <property type="match status" value="1"/>
</dbReference>
<protein>
    <recommendedName>
        <fullName evidence="4">HTH tetR-type domain-containing protein</fullName>
    </recommendedName>
</protein>
<evidence type="ECO:0000313" key="6">
    <source>
        <dbReference type="Proteomes" id="UP001501444"/>
    </source>
</evidence>
<evidence type="ECO:0000256" key="2">
    <source>
        <dbReference type="ARBA" id="ARBA00023125"/>
    </source>
</evidence>
<evidence type="ECO:0000256" key="3">
    <source>
        <dbReference type="ARBA" id="ARBA00023163"/>
    </source>
</evidence>
<dbReference type="Gene3D" id="1.10.357.10">
    <property type="entry name" value="Tetracycline Repressor, domain 2"/>
    <property type="match status" value="2"/>
</dbReference>
<dbReference type="PANTHER" id="PTHR47506:SF1">
    <property type="entry name" value="HTH-TYPE TRANSCRIPTIONAL REGULATOR YJDC"/>
    <property type="match status" value="1"/>
</dbReference>
<dbReference type="PANTHER" id="PTHR47506">
    <property type="entry name" value="TRANSCRIPTIONAL REGULATORY PROTEIN"/>
    <property type="match status" value="1"/>
</dbReference>
<accession>A0ABN3GQ22</accession>
<dbReference type="InterPro" id="IPR001647">
    <property type="entry name" value="HTH_TetR"/>
</dbReference>
<dbReference type="SUPFAM" id="SSF48498">
    <property type="entry name" value="Tetracyclin repressor-like, C-terminal domain"/>
    <property type="match status" value="1"/>
</dbReference>
<feature type="domain" description="HTH tetR-type" evidence="4">
    <location>
        <begin position="2"/>
        <end position="34"/>
    </location>
</feature>